<dbReference type="Gene3D" id="1.20.1540.10">
    <property type="entry name" value="Rhomboid-like"/>
    <property type="match status" value="1"/>
</dbReference>
<dbReference type="InterPro" id="IPR050925">
    <property type="entry name" value="Rhomboid_protease_S54"/>
</dbReference>
<dbReference type="InterPro" id="IPR035952">
    <property type="entry name" value="Rhomboid-like_sf"/>
</dbReference>
<dbReference type="OrthoDB" id="9813074at2"/>
<sequence>MSRVVVHQTDSRRQCSDLRLALAAVGIAGEGVMRDGSWSLLVDESNQSAAIDEIEGYLRDNAESVVTTTRPLRLYGGALAGVFAYAVIVNAITVTAWTPPLDQAWNEFGRMKAGDVMSGQWWRAFTALSLHVDLQHWLSNLAFGGVFGFLVGRVLGGGVGWLAILLAGGIGNYLNAMMRDADHGSIGASTAVFGALGVMVAHAMAPRTRSTQSAMKRYSPLVGGVLMFAMLGIGDERTDVGAHASGLFAGFVIGWIACRMPEQWLARGDVQWGAGTIAVGILALSWIVALS</sequence>
<feature type="transmembrane region" description="Helical" evidence="7">
    <location>
        <begin position="270"/>
        <end position="289"/>
    </location>
</feature>
<dbReference type="Pfam" id="PF01694">
    <property type="entry name" value="Rhomboid"/>
    <property type="match status" value="1"/>
</dbReference>
<dbReference type="InterPro" id="IPR022764">
    <property type="entry name" value="Peptidase_S54_rhomboid_dom"/>
</dbReference>
<keyword evidence="5 7" id="KW-1133">Transmembrane helix</keyword>
<evidence type="ECO:0000256" key="1">
    <source>
        <dbReference type="ARBA" id="ARBA00004141"/>
    </source>
</evidence>
<evidence type="ECO:0000256" key="3">
    <source>
        <dbReference type="ARBA" id="ARBA00022692"/>
    </source>
</evidence>
<keyword evidence="4" id="KW-0378">Hydrolase</keyword>
<evidence type="ECO:0000256" key="6">
    <source>
        <dbReference type="ARBA" id="ARBA00023136"/>
    </source>
</evidence>
<feature type="transmembrane region" description="Helical" evidence="7">
    <location>
        <begin position="74"/>
        <end position="97"/>
    </location>
</feature>
<reference evidence="9 10" key="1">
    <citation type="submission" date="2019-02" db="EMBL/GenBank/DDBJ databases">
        <title>Deep-cultivation of Planctomycetes and their phenomic and genomic characterization uncovers novel biology.</title>
        <authorList>
            <person name="Wiegand S."/>
            <person name="Jogler M."/>
            <person name="Boedeker C."/>
            <person name="Pinto D."/>
            <person name="Vollmers J."/>
            <person name="Rivas-Marin E."/>
            <person name="Kohn T."/>
            <person name="Peeters S.H."/>
            <person name="Heuer A."/>
            <person name="Rast P."/>
            <person name="Oberbeckmann S."/>
            <person name="Bunk B."/>
            <person name="Jeske O."/>
            <person name="Meyerdierks A."/>
            <person name="Storesund J.E."/>
            <person name="Kallscheuer N."/>
            <person name="Luecker S."/>
            <person name="Lage O.M."/>
            <person name="Pohl T."/>
            <person name="Merkel B.J."/>
            <person name="Hornburger P."/>
            <person name="Mueller R.-W."/>
            <person name="Bruemmer F."/>
            <person name="Labrenz M."/>
            <person name="Spormann A.M."/>
            <person name="Op Den Camp H."/>
            <person name="Overmann J."/>
            <person name="Amann R."/>
            <person name="Jetten M.S.M."/>
            <person name="Mascher T."/>
            <person name="Medema M.H."/>
            <person name="Devos D.P."/>
            <person name="Kaster A.-K."/>
            <person name="Ovreas L."/>
            <person name="Rohde M."/>
            <person name="Galperin M.Y."/>
            <person name="Jogler C."/>
        </authorList>
    </citation>
    <scope>NUCLEOTIDE SEQUENCE [LARGE SCALE GENOMIC DNA]</scope>
    <source>
        <strain evidence="9 10">Poly51</strain>
    </source>
</reference>
<comment type="subcellular location">
    <subcellularLocation>
        <location evidence="1">Membrane</location>
        <topology evidence="1">Multi-pass membrane protein</topology>
    </subcellularLocation>
</comment>
<dbReference type="Proteomes" id="UP000318288">
    <property type="component" value="Unassembled WGS sequence"/>
</dbReference>
<evidence type="ECO:0000313" key="10">
    <source>
        <dbReference type="Proteomes" id="UP000318288"/>
    </source>
</evidence>
<feature type="transmembrane region" description="Helical" evidence="7">
    <location>
        <begin position="240"/>
        <end position="258"/>
    </location>
</feature>
<evidence type="ECO:0000256" key="7">
    <source>
        <dbReference type="SAM" id="Phobius"/>
    </source>
</evidence>
<dbReference type="AlphaFoldDB" id="A0A5C6EJH3"/>
<dbReference type="PANTHER" id="PTHR43731:SF14">
    <property type="entry name" value="PRESENILIN-ASSOCIATED RHOMBOID-LIKE PROTEIN, MITOCHONDRIAL"/>
    <property type="match status" value="1"/>
</dbReference>
<accession>A0A5C6EJH3</accession>
<gene>
    <name evidence="9" type="ORF">Poly51_45750</name>
</gene>
<comment type="caution">
    <text evidence="9">The sequence shown here is derived from an EMBL/GenBank/DDBJ whole genome shotgun (WGS) entry which is preliminary data.</text>
</comment>
<dbReference type="PANTHER" id="PTHR43731">
    <property type="entry name" value="RHOMBOID PROTEASE"/>
    <property type="match status" value="1"/>
</dbReference>
<dbReference type="EMBL" id="SJPW01000006">
    <property type="protein sequence ID" value="TWU48674.1"/>
    <property type="molecule type" value="Genomic_DNA"/>
</dbReference>
<evidence type="ECO:0000256" key="4">
    <source>
        <dbReference type="ARBA" id="ARBA00022801"/>
    </source>
</evidence>
<feature type="transmembrane region" description="Helical" evidence="7">
    <location>
        <begin position="184"/>
        <end position="205"/>
    </location>
</feature>
<dbReference type="GO" id="GO:0016020">
    <property type="term" value="C:membrane"/>
    <property type="evidence" value="ECO:0007669"/>
    <property type="project" value="UniProtKB-SubCell"/>
</dbReference>
<dbReference type="SUPFAM" id="SSF144091">
    <property type="entry name" value="Rhomboid-like"/>
    <property type="match status" value="1"/>
</dbReference>
<keyword evidence="6 7" id="KW-0472">Membrane</keyword>
<dbReference type="GO" id="GO:0004252">
    <property type="term" value="F:serine-type endopeptidase activity"/>
    <property type="evidence" value="ECO:0007669"/>
    <property type="project" value="InterPro"/>
</dbReference>
<comment type="similarity">
    <text evidence="2">Belongs to the peptidase S54 family.</text>
</comment>
<keyword evidence="10" id="KW-1185">Reference proteome</keyword>
<evidence type="ECO:0000259" key="8">
    <source>
        <dbReference type="Pfam" id="PF01694"/>
    </source>
</evidence>
<dbReference type="RefSeq" id="WP_146460168.1">
    <property type="nucleotide sequence ID" value="NZ_SJPW01000006.1"/>
</dbReference>
<evidence type="ECO:0000256" key="5">
    <source>
        <dbReference type="ARBA" id="ARBA00022989"/>
    </source>
</evidence>
<feature type="transmembrane region" description="Helical" evidence="7">
    <location>
        <begin position="159"/>
        <end position="178"/>
    </location>
</feature>
<name>A0A5C6EJH3_9BACT</name>
<organism evidence="9 10">
    <name type="scientific">Rubripirellula tenax</name>
    <dbReference type="NCBI Taxonomy" id="2528015"/>
    <lineage>
        <taxon>Bacteria</taxon>
        <taxon>Pseudomonadati</taxon>
        <taxon>Planctomycetota</taxon>
        <taxon>Planctomycetia</taxon>
        <taxon>Pirellulales</taxon>
        <taxon>Pirellulaceae</taxon>
        <taxon>Rubripirellula</taxon>
    </lineage>
</organism>
<keyword evidence="3 7" id="KW-0812">Transmembrane</keyword>
<feature type="domain" description="Peptidase S54 rhomboid" evidence="8">
    <location>
        <begin position="119"/>
        <end position="259"/>
    </location>
</feature>
<protein>
    <submittedName>
        <fullName evidence="9">Rhomboid family protein</fullName>
    </submittedName>
</protein>
<proteinExistence type="inferred from homology"/>
<evidence type="ECO:0000256" key="2">
    <source>
        <dbReference type="ARBA" id="ARBA00009045"/>
    </source>
</evidence>
<evidence type="ECO:0000313" key="9">
    <source>
        <dbReference type="EMBL" id="TWU48674.1"/>
    </source>
</evidence>